<evidence type="ECO:0000256" key="2">
    <source>
        <dbReference type="ARBA" id="ARBA00022649"/>
    </source>
</evidence>
<dbReference type="RefSeq" id="WP_087211088.1">
    <property type="nucleotide sequence ID" value="NZ_CP021431.1"/>
</dbReference>
<dbReference type="PANTHER" id="PTHR33755:SF9">
    <property type="entry name" value="TOXIN PARE1"/>
    <property type="match status" value="1"/>
</dbReference>
<evidence type="ECO:0000256" key="3">
    <source>
        <dbReference type="PIRNR" id="PIRNR029218"/>
    </source>
</evidence>
<dbReference type="InterPro" id="IPR028344">
    <property type="entry name" value="ParE1/4"/>
</dbReference>
<dbReference type="Gene3D" id="3.30.2310.20">
    <property type="entry name" value="RelE-like"/>
    <property type="match status" value="1"/>
</dbReference>
<dbReference type="OrthoDB" id="7173315at2"/>
<dbReference type="PIRSF" id="PIRSF029218">
    <property type="entry name" value="ParE"/>
    <property type="match status" value="1"/>
</dbReference>
<proteinExistence type="inferred from homology"/>
<keyword evidence="2" id="KW-1277">Toxin-antitoxin system</keyword>
<dbReference type="AlphaFoldDB" id="A0A1Y0EGD7"/>
<organism evidence="4 5">
    <name type="scientific">Yoonia vestfoldensis</name>
    <dbReference type="NCBI Taxonomy" id="245188"/>
    <lineage>
        <taxon>Bacteria</taxon>
        <taxon>Pseudomonadati</taxon>
        <taxon>Pseudomonadota</taxon>
        <taxon>Alphaproteobacteria</taxon>
        <taxon>Rhodobacterales</taxon>
        <taxon>Paracoccaceae</taxon>
        <taxon>Yoonia</taxon>
    </lineage>
</organism>
<reference evidence="4 5" key="1">
    <citation type="submission" date="2017-05" db="EMBL/GenBank/DDBJ databases">
        <title>Genome Sequence of Loktanella vestfoldensis Strain SMR4r Isolated from a Culture of the Diatom Skeletonema marinoi.</title>
        <authorList>
            <person name="Topel M."/>
            <person name="Pinder M.I.M."/>
            <person name="Johansson O.N."/>
            <person name="Kourtchenko O."/>
            <person name="Godhe A."/>
            <person name="Clarke A.K."/>
        </authorList>
    </citation>
    <scope>NUCLEOTIDE SEQUENCE [LARGE SCALE GENOMIC DNA]</scope>
    <source>
        <strain evidence="4 5">SMR4r</strain>
    </source>
</reference>
<dbReference type="InterPro" id="IPR051803">
    <property type="entry name" value="TA_system_RelE-like_toxin"/>
</dbReference>
<evidence type="ECO:0000256" key="1">
    <source>
        <dbReference type="ARBA" id="ARBA00006226"/>
    </source>
</evidence>
<dbReference type="Proteomes" id="UP000195273">
    <property type="component" value="Chromosome"/>
</dbReference>
<accession>A0A1Y0EGD7</accession>
<evidence type="ECO:0000313" key="5">
    <source>
        <dbReference type="Proteomes" id="UP000195273"/>
    </source>
</evidence>
<keyword evidence="5" id="KW-1185">Reference proteome</keyword>
<comment type="similarity">
    <text evidence="1 3">Belongs to the RelE toxin family.</text>
</comment>
<name>A0A1Y0EGD7_9RHOB</name>
<gene>
    <name evidence="4" type="primary">parE1</name>
    <name evidence="4" type="ORF">LOKVESSMR4R_03413</name>
</gene>
<dbReference type="InterPro" id="IPR035093">
    <property type="entry name" value="RelE/ParE_toxin_dom_sf"/>
</dbReference>
<dbReference type="KEGG" id="lvs:LOKVESSMR4R_03413"/>
<dbReference type="InterPro" id="IPR007712">
    <property type="entry name" value="RelE/ParE_toxin"/>
</dbReference>
<dbReference type="Pfam" id="PF05016">
    <property type="entry name" value="ParE_toxin"/>
    <property type="match status" value="1"/>
</dbReference>
<protein>
    <recommendedName>
        <fullName evidence="3">Toxin</fullName>
    </recommendedName>
</protein>
<dbReference type="EMBL" id="CP021431">
    <property type="protein sequence ID" value="ARU02685.1"/>
    <property type="molecule type" value="Genomic_DNA"/>
</dbReference>
<dbReference type="PANTHER" id="PTHR33755">
    <property type="entry name" value="TOXIN PARE1-RELATED"/>
    <property type="match status" value="1"/>
</dbReference>
<sequence length="100" mass="11553">MPEIKFTNAARRDLKSIFTYSTRKWGQQQAKRYADQLFVHVEKIASDAVFSKNIPSTPRDLRQSSVGRHLIIFEQTDGQILIVRVLHEAMDITRHIGQSD</sequence>
<evidence type="ECO:0000313" key="4">
    <source>
        <dbReference type="EMBL" id="ARU02685.1"/>
    </source>
</evidence>